<gene>
    <name evidence="2" type="ORF">Prudu_011933</name>
</gene>
<feature type="non-terminal residue" evidence="2">
    <location>
        <position position="1"/>
    </location>
</feature>
<sequence length="240" mass="26138">NLGIPLAPLRRARRKESVDTEWARIGVTLRETGHRLPEGAGAASSSNGHGTDGVGTAIESPTFSTDINPGAALSWPENRAPGADRLQKRPSRVEAIEVRGIHHRASQSFRTTKKAELISAVGTIRSASLSPSRPDRPPPVGHPELIGKPCFPTEVRPSSSELPAQNSPSFLHQIDRVRHQEPDRTAKETFKGSKFARTICHRSTRDPPPGPFKASATPRKVKFLDWSKYRGDSAEISAEV</sequence>
<accession>A0A4Y1RBM8</accession>
<dbReference type="AlphaFoldDB" id="A0A4Y1RBM8"/>
<proteinExistence type="predicted"/>
<name>A0A4Y1RBM8_PRUDU</name>
<feature type="compositionally biased region" description="Low complexity" evidence="1">
    <location>
        <begin position="39"/>
        <end position="48"/>
    </location>
</feature>
<protein>
    <submittedName>
        <fullName evidence="2">Uncharacterized protein</fullName>
    </submittedName>
</protein>
<feature type="region of interest" description="Disordered" evidence="1">
    <location>
        <begin position="33"/>
        <end position="89"/>
    </location>
</feature>
<dbReference type="EMBL" id="AP019300">
    <property type="protein sequence ID" value="BBH01619.1"/>
    <property type="molecule type" value="Genomic_DNA"/>
</dbReference>
<evidence type="ECO:0000256" key="1">
    <source>
        <dbReference type="SAM" id="MobiDB-lite"/>
    </source>
</evidence>
<organism evidence="2">
    <name type="scientific">Prunus dulcis</name>
    <name type="common">Almond</name>
    <name type="synonym">Amygdalus dulcis</name>
    <dbReference type="NCBI Taxonomy" id="3755"/>
    <lineage>
        <taxon>Eukaryota</taxon>
        <taxon>Viridiplantae</taxon>
        <taxon>Streptophyta</taxon>
        <taxon>Embryophyta</taxon>
        <taxon>Tracheophyta</taxon>
        <taxon>Spermatophyta</taxon>
        <taxon>Magnoliopsida</taxon>
        <taxon>eudicotyledons</taxon>
        <taxon>Gunneridae</taxon>
        <taxon>Pentapetalae</taxon>
        <taxon>rosids</taxon>
        <taxon>fabids</taxon>
        <taxon>Rosales</taxon>
        <taxon>Rosaceae</taxon>
        <taxon>Amygdaloideae</taxon>
        <taxon>Amygdaleae</taxon>
        <taxon>Prunus</taxon>
    </lineage>
</organism>
<evidence type="ECO:0000313" key="2">
    <source>
        <dbReference type="EMBL" id="BBH01619.1"/>
    </source>
</evidence>
<reference evidence="2" key="1">
    <citation type="journal article" date="2019" name="Science">
        <title>Mutation of a bHLH transcription factor allowed almond domestication.</title>
        <authorList>
            <person name="Sanchez-Perez R."/>
            <person name="Pavan S."/>
            <person name="Mazzeo R."/>
            <person name="Moldovan C."/>
            <person name="Aiese Cigliano R."/>
            <person name="Del Cueto J."/>
            <person name="Ricciardi F."/>
            <person name="Lotti C."/>
            <person name="Ricciardi L."/>
            <person name="Dicenta F."/>
            <person name="Lopez-Marques R.L."/>
            <person name="Lindberg Moller B."/>
        </authorList>
    </citation>
    <scope>NUCLEOTIDE SEQUENCE</scope>
</reference>